<dbReference type="Gene3D" id="1.10.10.10">
    <property type="entry name" value="Winged helix-like DNA-binding domain superfamily/Winged helix DNA-binding domain"/>
    <property type="match status" value="1"/>
</dbReference>
<evidence type="ECO:0000256" key="1">
    <source>
        <dbReference type="ARBA" id="ARBA00005384"/>
    </source>
</evidence>
<dbReference type="GO" id="GO:0003677">
    <property type="term" value="F:DNA binding"/>
    <property type="evidence" value="ECO:0007669"/>
    <property type="project" value="UniProtKB-KW"/>
</dbReference>
<evidence type="ECO:0000256" key="3">
    <source>
        <dbReference type="ARBA" id="ARBA00023015"/>
    </source>
</evidence>
<comment type="similarity">
    <text evidence="1">In the C-terminal section; belongs to the class-I pyridoxal-phosphate-dependent aminotransferase family.</text>
</comment>
<proteinExistence type="inferred from homology"/>
<evidence type="ECO:0000256" key="2">
    <source>
        <dbReference type="ARBA" id="ARBA00022898"/>
    </source>
</evidence>
<dbReference type="CDD" id="cd00609">
    <property type="entry name" value="AAT_like"/>
    <property type="match status" value="1"/>
</dbReference>
<dbReference type="InterPro" id="IPR036388">
    <property type="entry name" value="WH-like_DNA-bd_sf"/>
</dbReference>
<dbReference type="OrthoDB" id="9808770at2"/>
<dbReference type="RefSeq" id="WP_123712948.1">
    <property type="nucleotide sequence ID" value="NZ_RKHR01000005.1"/>
</dbReference>
<keyword evidence="2" id="KW-0663">Pyridoxal phosphate</keyword>
<dbReference type="Pfam" id="PF00392">
    <property type="entry name" value="GntR"/>
    <property type="match status" value="1"/>
</dbReference>
<keyword evidence="5" id="KW-0804">Transcription</keyword>
<feature type="domain" description="HTH gntR-type" evidence="6">
    <location>
        <begin position="14"/>
        <end position="82"/>
    </location>
</feature>
<comment type="caution">
    <text evidence="7">The sequence shown here is derived from an EMBL/GenBank/DDBJ whole genome shotgun (WGS) entry which is preliminary data.</text>
</comment>
<dbReference type="PRINTS" id="PR00035">
    <property type="entry name" value="HTHGNTR"/>
</dbReference>
<dbReference type="InterPro" id="IPR051446">
    <property type="entry name" value="HTH_trans_reg/aminotransferase"/>
</dbReference>
<dbReference type="InterPro" id="IPR000524">
    <property type="entry name" value="Tscrpt_reg_HTH_GntR"/>
</dbReference>
<dbReference type="GO" id="GO:0030170">
    <property type="term" value="F:pyridoxal phosphate binding"/>
    <property type="evidence" value="ECO:0007669"/>
    <property type="project" value="InterPro"/>
</dbReference>
<dbReference type="AlphaFoldDB" id="A0A3N2DJJ7"/>
<dbReference type="InterPro" id="IPR036390">
    <property type="entry name" value="WH_DNA-bd_sf"/>
</dbReference>
<dbReference type="PANTHER" id="PTHR46577:SF1">
    <property type="entry name" value="HTH-TYPE TRANSCRIPTIONAL REGULATORY PROTEIN GABR"/>
    <property type="match status" value="1"/>
</dbReference>
<dbReference type="GO" id="GO:0008483">
    <property type="term" value="F:transaminase activity"/>
    <property type="evidence" value="ECO:0007669"/>
    <property type="project" value="UniProtKB-KW"/>
</dbReference>
<protein>
    <submittedName>
        <fullName evidence="7">GntR family transcriptional regulator/MocR family aminotransferase</fullName>
    </submittedName>
</protein>
<reference evidence="7 8" key="1">
    <citation type="submission" date="2018-11" db="EMBL/GenBank/DDBJ databases">
        <title>Genomic Encyclopedia of Type Strains, Phase IV (KMG-IV): sequencing the most valuable type-strain genomes for metagenomic binning, comparative biology and taxonomic classification.</title>
        <authorList>
            <person name="Goeker M."/>
        </authorList>
    </citation>
    <scope>NUCLEOTIDE SEQUENCE [LARGE SCALE GENOMIC DNA]</scope>
    <source>
        <strain evidence="7 8">DSM 100316</strain>
    </source>
</reference>
<dbReference type="GO" id="GO:0003700">
    <property type="term" value="F:DNA-binding transcription factor activity"/>
    <property type="evidence" value="ECO:0007669"/>
    <property type="project" value="InterPro"/>
</dbReference>
<dbReference type="SUPFAM" id="SSF53383">
    <property type="entry name" value="PLP-dependent transferases"/>
    <property type="match status" value="1"/>
</dbReference>
<dbReference type="Gene3D" id="3.40.640.10">
    <property type="entry name" value="Type I PLP-dependent aspartate aminotransferase-like (Major domain)"/>
    <property type="match status" value="1"/>
</dbReference>
<evidence type="ECO:0000313" key="7">
    <source>
        <dbReference type="EMBL" id="ROR99947.1"/>
    </source>
</evidence>
<dbReference type="InterPro" id="IPR015424">
    <property type="entry name" value="PyrdxlP-dep_Trfase"/>
</dbReference>
<name>A0A3N2DJJ7_9GAMM</name>
<gene>
    <name evidence="7" type="ORF">EDC56_2582</name>
</gene>
<keyword evidence="3" id="KW-0805">Transcription regulation</keyword>
<sequence length="609" mass="68501">MTEPLFYLDSDSDLSLQQQIRQKLVSSISTGVLPPGAKLPSSRKLAEQLGVARNTVVAALQQLSDEGFLVSKQRSGLYVCDHRQAKPIGADYVATNRSKLRKHWKGKQITNLGGGDYFRIPPDWHQHPYPFLDGVFDNTLFPVNEWREANKQALAVRDVIEWSGYNGDADDPLLVEEIRTKILPKRGVIASADEILITIGIEQGQNICCQLLAKQQQTVAIEEPGNPFMRQIIQQTGAGIRYQPIDHQGLVVDERLNKIDLLYCSPSHQIPTSVTMPVSRRKELLEKAEQHDFIIIEDDIDCESNFLESPHPALYSMDEQQRVIYLSCLSQVLTPGLRLGFLVAPAEIVKAARRLRRSMVNHPPRNNQRAMAYFISLGHYDAYSRQIHAIFKERWNALRDALNHYLHDAIVTAPSHGGTSYWIEGPEHLNINTLVGEASKRGILIEPVDHYFASKGPAKNCFRLGVSSIPVDKIRSGIEALSGLIKSLSDANTETLQTTTGHILSADELQQTLSGAVIFLNTVYNDPCTIELHADGLMIGRAGFANEDCDQGRWWIEGDFWHRQWQQWAYGEALALRTVIDGEQIKWFRLDGKFVDSAIIKVKKPMNLD</sequence>
<dbReference type="EMBL" id="RKHR01000005">
    <property type="protein sequence ID" value="ROR99947.1"/>
    <property type="molecule type" value="Genomic_DNA"/>
</dbReference>
<evidence type="ECO:0000256" key="5">
    <source>
        <dbReference type="ARBA" id="ARBA00023163"/>
    </source>
</evidence>
<dbReference type="InterPro" id="IPR004839">
    <property type="entry name" value="Aminotransferase_I/II_large"/>
</dbReference>
<dbReference type="PANTHER" id="PTHR46577">
    <property type="entry name" value="HTH-TYPE TRANSCRIPTIONAL REGULATORY PROTEIN GABR"/>
    <property type="match status" value="1"/>
</dbReference>
<keyword evidence="8" id="KW-1185">Reference proteome</keyword>
<dbReference type="Proteomes" id="UP000275394">
    <property type="component" value="Unassembled WGS sequence"/>
</dbReference>
<dbReference type="SMART" id="SM00345">
    <property type="entry name" value="HTH_GNTR"/>
    <property type="match status" value="1"/>
</dbReference>
<keyword evidence="7" id="KW-0808">Transferase</keyword>
<keyword evidence="4" id="KW-0238">DNA-binding</keyword>
<dbReference type="Pfam" id="PF00155">
    <property type="entry name" value="Aminotran_1_2"/>
    <property type="match status" value="1"/>
</dbReference>
<dbReference type="SUPFAM" id="SSF46785">
    <property type="entry name" value="Winged helix' DNA-binding domain"/>
    <property type="match status" value="1"/>
</dbReference>
<dbReference type="PROSITE" id="PS50949">
    <property type="entry name" value="HTH_GNTR"/>
    <property type="match status" value="1"/>
</dbReference>
<accession>A0A3N2DJJ7</accession>
<evidence type="ECO:0000313" key="8">
    <source>
        <dbReference type="Proteomes" id="UP000275394"/>
    </source>
</evidence>
<organism evidence="7 8">
    <name type="scientific">Sinobacterium caligoides</name>
    <dbReference type="NCBI Taxonomy" id="933926"/>
    <lineage>
        <taxon>Bacteria</taxon>
        <taxon>Pseudomonadati</taxon>
        <taxon>Pseudomonadota</taxon>
        <taxon>Gammaproteobacteria</taxon>
        <taxon>Cellvibrionales</taxon>
        <taxon>Spongiibacteraceae</taxon>
        <taxon>Sinobacterium</taxon>
    </lineage>
</organism>
<dbReference type="InterPro" id="IPR015421">
    <property type="entry name" value="PyrdxlP-dep_Trfase_major"/>
</dbReference>
<dbReference type="CDD" id="cd07377">
    <property type="entry name" value="WHTH_GntR"/>
    <property type="match status" value="1"/>
</dbReference>
<evidence type="ECO:0000256" key="4">
    <source>
        <dbReference type="ARBA" id="ARBA00023125"/>
    </source>
</evidence>
<evidence type="ECO:0000259" key="6">
    <source>
        <dbReference type="PROSITE" id="PS50949"/>
    </source>
</evidence>
<keyword evidence="7" id="KW-0032">Aminotransferase</keyword>